<keyword evidence="7 14" id="KW-0812">Transmembrane</keyword>
<evidence type="ECO:0000256" key="1">
    <source>
        <dbReference type="ARBA" id="ARBA00000085"/>
    </source>
</evidence>
<proteinExistence type="predicted"/>
<dbReference type="Pfam" id="PF02518">
    <property type="entry name" value="HATPase_c"/>
    <property type="match status" value="1"/>
</dbReference>
<feature type="transmembrane region" description="Helical" evidence="14">
    <location>
        <begin position="113"/>
        <end position="135"/>
    </location>
</feature>
<evidence type="ECO:0000256" key="2">
    <source>
        <dbReference type="ARBA" id="ARBA00004651"/>
    </source>
</evidence>
<comment type="catalytic activity">
    <reaction evidence="1">
        <text>ATP + protein L-histidine = ADP + protein N-phospho-L-histidine.</text>
        <dbReference type="EC" id="2.7.13.3"/>
    </reaction>
</comment>
<feature type="transmembrane region" description="Helical" evidence="14">
    <location>
        <begin position="12"/>
        <end position="31"/>
    </location>
</feature>
<feature type="domain" description="Histidine kinase" evidence="15">
    <location>
        <begin position="476"/>
        <end position="579"/>
    </location>
</feature>
<dbReference type="Pfam" id="PF06580">
    <property type="entry name" value="His_kinase"/>
    <property type="match status" value="1"/>
</dbReference>
<evidence type="ECO:0000256" key="6">
    <source>
        <dbReference type="ARBA" id="ARBA00022679"/>
    </source>
</evidence>
<evidence type="ECO:0000313" key="17">
    <source>
        <dbReference type="Proteomes" id="UP001595988"/>
    </source>
</evidence>
<comment type="subcellular location">
    <subcellularLocation>
        <location evidence="2">Cell membrane</location>
        <topology evidence="2">Multi-pass membrane protein</topology>
    </subcellularLocation>
</comment>
<dbReference type="RefSeq" id="WP_193064467.1">
    <property type="nucleotide sequence ID" value="NZ_JBHSFT010000007.1"/>
</dbReference>
<keyword evidence="16" id="KW-0675">Receptor</keyword>
<dbReference type="InterPro" id="IPR010559">
    <property type="entry name" value="Sig_transdc_His_kin_internal"/>
</dbReference>
<keyword evidence="13 14" id="KW-0472">Membrane</keyword>
<accession>A0ABV9JUQ5</accession>
<feature type="transmembrane region" description="Helical" evidence="14">
    <location>
        <begin position="82"/>
        <end position="101"/>
    </location>
</feature>
<dbReference type="EMBL" id="JBHSFT010000007">
    <property type="protein sequence ID" value="MFC4661476.1"/>
    <property type="molecule type" value="Genomic_DNA"/>
</dbReference>
<evidence type="ECO:0000256" key="12">
    <source>
        <dbReference type="ARBA" id="ARBA00023012"/>
    </source>
</evidence>
<protein>
    <recommendedName>
        <fullName evidence="3">histidine kinase</fullName>
        <ecNumber evidence="3">2.7.13.3</ecNumber>
    </recommendedName>
</protein>
<keyword evidence="9" id="KW-0418">Kinase</keyword>
<dbReference type="PANTHER" id="PTHR34220">
    <property type="entry name" value="SENSOR HISTIDINE KINASE YPDA"/>
    <property type="match status" value="1"/>
</dbReference>
<comment type="caution">
    <text evidence="16">The sequence shown here is derived from an EMBL/GenBank/DDBJ whole genome shotgun (WGS) entry which is preliminary data.</text>
</comment>
<keyword evidence="5" id="KW-0597">Phosphoprotein</keyword>
<dbReference type="SUPFAM" id="SSF55874">
    <property type="entry name" value="ATPase domain of HSP90 chaperone/DNA topoisomerase II/histidine kinase"/>
    <property type="match status" value="1"/>
</dbReference>
<feature type="transmembrane region" description="Helical" evidence="14">
    <location>
        <begin position="43"/>
        <end position="62"/>
    </location>
</feature>
<dbReference type="InterPro" id="IPR029016">
    <property type="entry name" value="GAF-like_dom_sf"/>
</dbReference>
<feature type="transmembrane region" description="Helical" evidence="14">
    <location>
        <begin position="147"/>
        <end position="169"/>
    </location>
</feature>
<dbReference type="PANTHER" id="PTHR34220:SF7">
    <property type="entry name" value="SENSOR HISTIDINE KINASE YPDA"/>
    <property type="match status" value="1"/>
</dbReference>
<dbReference type="SUPFAM" id="SSF55781">
    <property type="entry name" value="GAF domain-like"/>
    <property type="match status" value="1"/>
</dbReference>
<keyword evidence="4" id="KW-1003">Cell membrane</keyword>
<dbReference type="PROSITE" id="PS50109">
    <property type="entry name" value="HIS_KIN"/>
    <property type="match status" value="1"/>
</dbReference>
<dbReference type="InterPro" id="IPR011620">
    <property type="entry name" value="Sig_transdc_His_kinase_LytS_TM"/>
</dbReference>
<reference evidence="17" key="1">
    <citation type="journal article" date="2019" name="Int. J. Syst. Evol. Microbiol.">
        <title>The Global Catalogue of Microorganisms (GCM) 10K type strain sequencing project: providing services to taxonomists for standard genome sequencing and annotation.</title>
        <authorList>
            <consortium name="The Broad Institute Genomics Platform"/>
            <consortium name="The Broad Institute Genome Sequencing Center for Infectious Disease"/>
            <person name="Wu L."/>
            <person name="Ma J."/>
        </authorList>
    </citation>
    <scope>NUCLEOTIDE SEQUENCE [LARGE SCALE GENOMIC DNA]</scope>
    <source>
        <strain evidence="17">CCUG 37257</strain>
    </source>
</reference>
<evidence type="ECO:0000256" key="8">
    <source>
        <dbReference type="ARBA" id="ARBA00022741"/>
    </source>
</evidence>
<evidence type="ECO:0000259" key="15">
    <source>
        <dbReference type="PROSITE" id="PS50109"/>
    </source>
</evidence>
<dbReference type="Gene3D" id="3.30.565.10">
    <property type="entry name" value="Histidine kinase-like ATPase, C-terminal domain"/>
    <property type="match status" value="1"/>
</dbReference>
<evidence type="ECO:0000256" key="14">
    <source>
        <dbReference type="SAM" id="Phobius"/>
    </source>
</evidence>
<keyword evidence="11 14" id="KW-1133">Transmembrane helix</keyword>
<dbReference type="SMART" id="SM00387">
    <property type="entry name" value="HATPase_c"/>
    <property type="match status" value="1"/>
</dbReference>
<dbReference type="InterPro" id="IPR036890">
    <property type="entry name" value="HATPase_C_sf"/>
</dbReference>
<keyword evidence="10" id="KW-0067">ATP-binding</keyword>
<dbReference type="Gene3D" id="3.30.450.40">
    <property type="match status" value="1"/>
</dbReference>
<organism evidence="16 17">
    <name type="scientific">Oceanobacillus aidingensis</name>
    <dbReference type="NCBI Taxonomy" id="645964"/>
    <lineage>
        <taxon>Bacteria</taxon>
        <taxon>Bacillati</taxon>
        <taxon>Bacillota</taxon>
        <taxon>Bacilli</taxon>
        <taxon>Bacillales</taxon>
        <taxon>Bacillaceae</taxon>
        <taxon>Oceanobacillus</taxon>
    </lineage>
</organism>
<evidence type="ECO:0000256" key="7">
    <source>
        <dbReference type="ARBA" id="ARBA00022692"/>
    </source>
</evidence>
<evidence type="ECO:0000256" key="3">
    <source>
        <dbReference type="ARBA" id="ARBA00012438"/>
    </source>
</evidence>
<dbReference type="Pfam" id="PF07694">
    <property type="entry name" value="5TM-5TMR_LYT"/>
    <property type="match status" value="1"/>
</dbReference>
<sequence length="586" mass="64790">MMDLTMVLFERLGLLLVIAFVLTRIPGFRSLLYREFSFKMAGIHACVFGIFGIAGTLTGVVIGSDFTVTHAFVWEVEADQMVVSSSLVAIVMAGLLGGPAVGLGAGIIAGTHLFFLGGIGFMANSLVNPLTGLLAGFTARFFSQERVISPIKALFIGIFPPILLMHLLLIFDSQDRTMVELINTIGLPVVLSNSIAIAIFTAMIAIVLREQENEAAFATRQALTIAEEALPFLKEESFQKKAEGIADLFYARLKLAAVTVTNDKEVMAHKGLGGDHHRIGNPLITQISHQALESKEILVAYSQAEIQCTHKKCPLEAVIIIPIWEAQQTIGLIKLYFRKPQHIRPVELMLAEGLGQLIANQLKTIKAERLELHTRDAELSNLQAQINPHFLFNTLHMIAALFRKEPEKARHITVQLAHFMRFNLKLVSTQLVPLEKETEHVKAYIEIIQTRFTGRMQIHFIQPEEMSHLLIPPSSIQPLVENSVRHGLEHVSEGGRVDVKMEQVGKWIKISVQDNGQGFPDSILLQAGEKVLTGKPHGGTGLYNVNQRLINLLGEESRLHVRNLPGGGSEVHFTIPAVNTRKEDDL</sequence>
<keyword evidence="17" id="KW-1185">Reference proteome</keyword>
<dbReference type="InterPro" id="IPR005467">
    <property type="entry name" value="His_kinase_dom"/>
</dbReference>
<keyword evidence="8" id="KW-0547">Nucleotide-binding</keyword>
<evidence type="ECO:0000256" key="4">
    <source>
        <dbReference type="ARBA" id="ARBA00022475"/>
    </source>
</evidence>
<evidence type="ECO:0000313" key="16">
    <source>
        <dbReference type="EMBL" id="MFC4661476.1"/>
    </source>
</evidence>
<evidence type="ECO:0000256" key="5">
    <source>
        <dbReference type="ARBA" id="ARBA00022553"/>
    </source>
</evidence>
<evidence type="ECO:0000256" key="9">
    <source>
        <dbReference type="ARBA" id="ARBA00022777"/>
    </source>
</evidence>
<dbReference type="InterPro" id="IPR050640">
    <property type="entry name" value="Bact_2-comp_sensor_kinase"/>
</dbReference>
<name>A0ABV9JUQ5_9BACI</name>
<keyword evidence="6" id="KW-0808">Transferase</keyword>
<dbReference type="EC" id="2.7.13.3" evidence="3"/>
<evidence type="ECO:0000256" key="13">
    <source>
        <dbReference type="ARBA" id="ARBA00023136"/>
    </source>
</evidence>
<evidence type="ECO:0000256" key="11">
    <source>
        <dbReference type="ARBA" id="ARBA00022989"/>
    </source>
</evidence>
<dbReference type="Proteomes" id="UP001595988">
    <property type="component" value="Unassembled WGS sequence"/>
</dbReference>
<dbReference type="InterPro" id="IPR003594">
    <property type="entry name" value="HATPase_dom"/>
</dbReference>
<feature type="transmembrane region" description="Helical" evidence="14">
    <location>
        <begin position="181"/>
        <end position="208"/>
    </location>
</feature>
<keyword evidence="12" id="KW-0902">Two-component regulatory system</keyword>
<gene>
    <name evidence="16" type="ORF">ACFO3P_04515</name>
</gene>
<evidence type="ECO:0000256" key="10">
    <source>
        <dbReference type="ARBA" id="ARBA00022840"/>
    </source>
</evidence>